<evidence type="ECO:0000313" key="3">
    <source>
        <dbReference type="Proteomes" id="UP001611494"/>
    </source>
</evidence>
<gene>
    <name evidence="2" type="ORF">ACH49Z_09220</name>
</gene>
<comment type="caution">
    <text evidence="2">The sequence shown here is derived from an EMBL/GenBank/DDBJ whole genome shotgun (WGS) entry which is preliminary data.</text>
</comment>
<sequence>MSGGTGSDLLDSVTQRLVLGLGDTADRMAQSFVQLYRTTGGLLRDGAHAIEQRGDAQLLWWSVPPSGPGRRPDGPPTATYRPSAVEAAMAARRLTRDCAFDAEMTDRVREATSTAIRKMGSTDGGTNIYKPEAGENYDGIFSFRPYRGAQTDREVAAYRLDEALGFGRIPPTARTRGIDWPTPEESGPGMIQQFVESTPARHTTAYHELQQQQVAVLDYIMGNLDRRPVNYRTVEHGDGTVDLVAIDHGRAFPESFDPLDVPMQSDFLAARVGKSLDPQIVAALDRVDMARLRAGLLDAGLSQNATAGALYRFECLRDLGRIPRYISHE</sequence>
<keyword evidence="3" id="KW-1185">Reference proteome</keyword>
<proteinExistence type="predicted"/>
<dbReference type="Proteomes" id="UP001611494">
    <property type="component" value="Unassembled WGS sequence"/>
</dbReference>
<organism evidence="2 3">
    <name type="scientific">Nocardia testacea</name>
    <dbReference type="NCBI Taxonomy" id="248551"/>
    <lineage>
        <taxon>Bacteria</taxon>
        <taxon>Bacillati</taxon>
        <taxon>Actinomycetota</taxon>
        <taxon>Actinomycetes</taxon>
        <taxon>Mycobacteriales</taxon>
        <taxon>Nocardiaceae</taxon>
        <taxon>Nocardia</taxon>
    </lineage>
</organism>
<reference evidence="2 3" key="1">
    <citation type="submission" date="2024-10" db="EMBL/GenBank/DDBJ databases">
        <title>The Natural Products Discovery Center: Release of the First 8490 Sequenced Strains for Exploring Actinobacteria Biosynthetic Diversity.</title>
        <authorList>
            <person name="Kalkreuter E."/>
            <person name="Kautsar S.A."/>
            <person name="Yang D."/>
            <person name="Bader C.D."/>
            <person name="Teijaro C.N."/>
            <person name="Fluegel L."/>
            <person name="Davis C.M."/>
            <person name="Simpson J.R."/>
            <person name="Lauterbach L."/>
            <person name="Steele A.D."/>
            <person name="Gui C."/>
            <person name="Meng S."/>
            <person name="Li G."/>
            <person name="Viehrig K."/>
            <person name="Ye F."/>
            <person name="Su P."/>
            <person name="Kiefer A.F."/>
            <person name="Nichols A."/>
            <person name="Cepeda A.J."/>
            <person name="Yan W."/>
            <person name="Fan B."/>
            <person name="Jiang Y."/>
            <person name="Adhikari A."/>
            <person name="Zheng C.-J."/>
            <person name="Schuster L."/>
            <person name="Cowan T.M."/>
            <person name="Smanski M.J."/>
            <person name="Chevrette M.G."/>
            <person name="De Carvalho L.P.S."/>
            <person name="Shen B."/>
        </authorList>
    </citation>
    <scope>NUCLEOTIDE SEQUENCE [LARGE SCALE GENOMIC DNA]</scope>
    <source>
        <strain evidence="2 3">NPDC019377</strain>
    </source>
</reference>
<dbReference type="EMBL" id="JBIRYL010000001">
    <property type="protein sequence ID" value="MFI2230018.1"/>
    <property type="molecule type" value="Genomic_DNA"/>
</dbReference>
<evidence type="ECO:0000259" key="1">
    <source>
        <dbReference type="Pfam" id="PF00454"/>
    </source>
</evidence>
<protein>
    <recommendedName>
        <fullName evidence="1">PI3K/PI4K catalytic domain-containing protein</fullName>
    </recommendedName>
</protein>
<evidence type="ECO:0000313" key="2">
    <source>
        <dbReference type="EMBL" id="MFI2230018.1"/>
    </source>
</evidence>
<accession>A0ABW7VTT3</accession>
<name>A0ABW7VTT3_9NOCA</name>
<dbReference type="RefSeq" id="WP_397061250.1">
    <property type="nucleotide sequence ID" value="NZ_JBIRYL010000001.1"/>
</dbReference>
<dbReference type="InterPro" id="IPR000403">
    <property type="entry name" value="PI3/4_kinase_cat_dom"/>
</dbReference>
<dbReference type="Pfam" id="PF00454">
    <property type="entry name" value="PI3_PI4_kinase"/>
    <property type="match status" value="1"/>
</dbReference>
<feature type="domain" description="PI3K/PI4K catalytic" evidence="1">
    <location>
        <begin position="184"/>
        <end position="264"/>
    </location>
</feature>